<evidence type="ECO:0000313" key="3">
    <source>
        <dbReference type="Proteomes" id="UP001597362"/>
    </source>
</evidence>
<feature type="transmembrane region" description="Helical" evidence="1">
    <location>
        <begin position="7"/>
        <end position="26"/>
    </location>
</feature>
<comment type="caution">
    <text evidence="2">The sequence shown here is derived from an EMBL/GenBank/DDBJ whole genome shotgun (WGS) entry which is preliminary data.</text>
</comment>
<dbReference type="RefSeq" id="WP_377769210.1">
    <property type="nucleotide sequence ID" value="NZ_JBHUHO010000002.1"/>
</dbReference>
<keyword evidence="1" id="KW-0472">Membrane</keyword>
<name>A0ABW4YEY2_9BACL</name>
<sequence>MYKKQTMLKLLFIIAIIVTIMLFTNLKNTNNYIELTEEQIASVVANENITMLHAETLFKENKPVTVISYTKDDKTGFITAYNDNGTIHHNKTLSTHVNINKKVEVLGVATGLPFITLTFYDTTLLQNTKKISIYYDDIKKDIKTDEQLRSLIIPLHGKSEAVQTNPIIIEFYDDNDSIIFTYPADSILEEYAV</sequence>
<organism evidence="2 3">
    <name type="scientific">Paenibacillus yanchengensis</name>
    <dbReference type="NCBI Taxonomy" id="2035833"/>
    <lineage>
        <taxon>Bacteria</taxon>
        <taxon>Bacillati</taxon>
        <taxon>Bacillota</taxon>
        <taxon>Bacilli</taxon>
        <taxon>Bacillales</taxon>
        <taxon>Paenibacillaceae</taxon>
        <taxon>Paenibacillus</taxon>
    </lineage>
</organism>
<accession>A0ABW4YEY2</accession>
<keyword evidence="3" id="KW-1185">Reference proteome</keyword>
<dbReference type="Proteomes" id="UP001597362">
    <property type="component" value="Unassembled WGS sequence"/>
</dbReference>
<protein>
    <submittedName>
        <fullName evidence="2">Uncharacterized protein</fullName>
    </submittedName>
</protein>
<keyword evidence="1" id="KW-0812">Transmembrane</keyword>
<evidence type="ECO:0000256" key="1">
    <source>
        <dbReference type="SAM" id="Phobius"/>
    </source>
</evidence>
<reference evidence="3" key="1">
    <citation type="journal article" date="2019" name="Int. J. Syst. Evol. Microbiol.">
        <title>The Global Catalogue of Microorganisms (GCM) 10K type strain sequencing project: providing services to taxonomists for standard genome sequencing and annotation.</title>
        <authorList>
            <consortium name="The Broad Institute Genomics Platform"/>
            <consortium name="The Broad Institute Genome Sequencing Center for Infectious Disease"/>
            <person name="Wu L."/>
            <person name="Ma J."/>
        </authorList>
    </citation>
    <scope>NUCLEOTIDE SEQUENCE [LARGE SCALE GENOMIC DNA]</scope>
    <source>
        <strain evidence="3">GH52</strain>
    </source>
</reference>
<keyword evidence="1" id="KW-1133">Transmembrane helix</keyword>
<proteinExistence type="predicted"/>
<gene>
    <name evidence="2" type="ORF">ACFSJH_00510</name>
</gene>
<evidence type="ECO:0000313" key="2">
    <source>
        <dbReference type="EMBL" id="MFD2114237.1"/>
    </source>
</evidence>
<dbReference type="EMBL" id="JBHUHO010000002">
    <property type="protein sequence ID" value="MFD2114237.1"/>
    <property type="molecule type" value="Genomic_DNA"/>
</dbReference>